<gene>
    <name evidence="3" type="primary">mta</name>
    <name evidence="3" type="ORF">NCTC11807_00561</name>
</gene>
<dbReference type="GO" id="GO:0003700">
    <property type="term" value="F:DNA-binding transcription factor activity"/>
    <property type="evidence" value="ECO:0007669"/>
    <property type="project" value="InterPro"/>
</dbReference>
<dbReference type="SUPFAM" id="SSF46955">
    <property type="entry name" value="Putative DNA-binding domain"/>
    <property type="match status" value="1"/>
</dbReference>
<dbReference type="Proteomes" id="UP000255425">
    <property type="component" value="Unassembled WGS sequence"/>
</dbReference>
<evidence type="ECO:0000256" key="1">
    <source>
        <dbReference type="ARBA" id="ARBA00023125"/>
    </source>
</evidence>
<dbReference type="SMART" id="SM00422">
    <property type="entry name" value="HTH_MERR"/>
    <property type="match status" value="1"/>
</dbReference>
<dbReference type="InterPro" id="IPR000551">
    <property type="entry name" value="MerR-type_HTH_dom"/>
</dbReference>
<dbReference type="InterPro" id="IPR047057">
    <property type="entry name" value="MerR_fam"/>
</dbReference>
<dbReference type="PANTHER" id="PTHR30204:SF96">
    <property type="entry name" value="CHROMOSOME-ANCHORING PROTEIN RACA"/>
    <property type="match status" value="1"/>
</dbReference>
<dbReference type="CDD" id="cd01106">
    <property type="entry name" value="HTH_TipAL-Mta"/>
    <property type="match status" value="1"/>
</dbReference>
<keyword evidence="4" id="KW-1185">Reference proteome</keyword>
<feature type="domain" description="HTH merR-type" evidence="2">
    <location>
        <begin position="1"/>
        <end position="72"/>
    </location>
</feature>
<dbReference type="Pfam" id="PF13411">
    <property type="entry name" value="MerR_1"/>
    <property type="match status" value="1"/>
</dbReference>
<protein>
    <submittedName>
        <fullName evidence="3">MerR family transcriptional regulator</fullName>
    </submittedName>
</protein>
<evidence type="ECO:0000259" key="2">
    <source>
        <dbReference type="PROSITE" id="PS50937"/>
    </source>
</evidence>
<organism evidence="3 4">
    <name type="scientific">Staphylococcus saccharolyticus</name>
    <dbReference type="NCBI Taxonomy" id="33028"/>
    <lineage>
        <taxon>Bacteria</taxon>
        <taxon>Bacillati</taxon>
        <taxon>Bacillota</taxon>
        <taxon>Bacilli</taxon>
        <taxon>Bacillales</taxon>
        <taxon>Staphylococcaceae</taxon>
        <taxon>Staphylococcus</taxon>
    </lineage>
</organism>
<dbReference type="EMBL" id="UHDZ01000001">
    <property type="protein sequence ID" value="SUM68522.1"/>
    <property type="molecule type" value="Genomic_DNA"/>
</dbReference>
<dbReference type="InterPro" id="IPR009061">
    <property type="entry name" value="DNA-bd_dom_put_sf"/>
</dbReference>
<dbReference type="AlphaFoldDB" id="A0A380GYB3"/>
<evidence type="ECO:0000313" key="3">
    <source>
        <dbReference type="EMBL" id="SUM68522.1"/>
    </source>
</evidence>
<dbReference type="Gene3D" id="1.10.1660.10">
    <property type="match status" value="1"/>
</dbReference>
<reference evidence="3 4" key="1">
    <citation type="submission" date="2018-06" db="EMBL/GenBank/DDBJ databases">
        <authorList>
            <consortium name="Pathogen Informatics"/>
            <person name="Doyle S."/>
        </authorList>
    </citation>
    <scope>NUCLEOTIDE SEQUENCE [LARGE SCALE GENOMIC DNA]</scope>
    <source>
        <strain evidence="3 4">NCTC11807</strain>
    </source>
</reference>
<dbReference type="GeneID" id="93796153"/>
<dbReference type="RefSeq" id="WP_232619694.1">
    <property type="nucleotide sequence ID" value="NZ_CP066042.1"/>
</dbReference>
<dbReference type="PROSITE" id="PS50937">
    <property type="entry name" value="HTH_MERR_2"/>
    <property type="match status" value="1"/>
</dbReference>
<accession>A0A380GYB3</accession>
<dbReference type="PANTHER" id="PTHR30204">
    <property type="entry name" value="REDOX-CYCLING DRUG-SENSING TRANSCRIPTIONAL ACTIVATOR SOXR"/>
    <property type="match status" value="1"/>
</dbReference>
<proteinExistence type="predicted"/>
<sequence length="143" mass="16474">MSIYSTGDIAKACNASVRTVQYYDNQGILSPHQVSDSNRCLYTDEEVEKLELIIVLKELGCSIKEVKTLLKNEETLKTLNAILEIKEEELRKSIRTKESMINKITSIRNYINTTSLSPIHHLRDIDYIMKESHNLKNFRKTLG</sequence>
<evidence type="ECO:0000313" key="4">
    <source>
        <dbReference type="Proteomes" id="UP000255425"/>
    </source>
</evidence>
<keyword evidence="1" id="KW-0238">DNA-binding</keyword>
<name>A0A380GYB3_9STAP</name>
<dbReference type="GO" id="GO:0003677">
    <property type="term" value="F:DNA binding"/>
    <property type="evidence" value="ECO:0007669"/>
    <property type="project" value="UniProtKB-KW"/>
</dbReference>
<dbReference type="PRINTS" id="PR00040">
    <property type="entry name" value="HTHMERR"/>
</dbReference>